<dbReference type="OrthoDB" id="5294829at2"/>
<dbReference type="Pfam" id="PF11578">
    <property type="entry name" value="DUF3237"/>
    <property type="match status" value="1"/>
</dbReference>
<dbReference type="PANTHER" id="PTHR37315">
    <property type="entry name" value="UPF0311 PROTEIN BLR7842"/>
    <property type="match status" value="1"/>
</dbReference>
<comment type="caution">
    <text evidence="2">The sequence shown here is derived from an EMBL/GenBank/DDBJ whole genome shotgun (WGS) entry which is preliminary data.</text>
</comment>
<dbReference type="HAMAP" id="MF_00775">
    <property type="entry name" value="UPF0311"/>
    <property type="match status" value="1"/>
</dbReference>
<evidence type="ECO:0000313" key="2">
    <source>
        <dbReference type="EMBL" id="KEJ95951.1"/>
    </source>
</evidence>
<sequence>MKLLKPVLEHVCRLNVELGPIREMGQGRAGARRIIPIIGGTVSGPRLNGKILNVGADWQTLFGSGMAELDTRYAMETDDGAVIEIINYGYRDGPPEVLAALGRGEAVPPEDYYMRTHARLETGDGHYDWVNRTLFVGTGARNASSVNVDLYALR</sequence>
<dbReference type="PANTHER" id="PTHR37315:SF1">
    <property type="entry name" value="UPF0311 PROTEIN BLR7842"/>
    <property type="match status" value="1"/>
</dbReference>
<evidence type="ECO:0000313" key="3">
    <source>
        <dbReference type="Proteomes" id="UP000027746"/>
    </source>
</evidence>
<dbReference type="GeneID" id="68871236"/>
<dbReference type="InterPro" id="IPR020915">
    <property type="entry name" value="UPF0311"/>
</dbReference>
<comment type="similarity">
    <text evidence="1">Belongs to the UPF0311 family.</text>
</comment>
<dbReference type="AlphaFoldDB" id="A0A073J2N4"/>
<dbReference type="Gene3D" id="2.40.160.20">
    <property type="match status" value="1"/>
</dbReference>
<accession>A0A073J2N4</accession>
<protein>
    <recommendedName>
        <fullName evidence="1">UPF0311 protein SUH3_16945</fullName>
    </recommendedName>
</protein>
<dbReference type="EMBL" id="JAMD01000004">
    <property type="protein sequence ID" value="KEJ95951.1"/>
    <property type="molecule type" value="Genomic_DNA"/>
</dbReference>
<evidence type="ECO:0000256" key="1">
    <source>
        <dbReference type="HAMAP-Rule" id="MF_00775"/>
    </source>
</evidence>
<dbReference type="Proteomes" id="UP000027746">
    <property type="component" value="Unassembled WGS sequence"/>
</dbReference>
<dbReference type="RefSeq" id="WP_037924864.1">
    <property type="nucleotide sequence ID" value="NZ_CP054599.1"/>
</dbReference>
<name>A0A073J2N4_9RHOB</name>
<gene>
    <name evidence="2" type="ORF">SUH3_16945</name>
</gene>
<reference evidence="2 3" key="1">
    <citation type="submission" date="2014-01" db="EMBL/GenBank/DDBJ databases">
        <title>Sulfitobacter sp. H3 (MCCC 1A00686) Genome Sequencing.</title>
        <authorList>
            <person name="Lai Q."/>
            <person name="Hong Z."/>
        </authorList>
    </citation>
    <scope>NUCLEOTIDE SEQUENCE [LARGE SCALE GENOMIC DNA]</scope>
    <source>
        <strain evidence="2 3">H3</strain>
    </source>
</reference>
<keyword evidence="3" id="KW-1185">Reference proteome</keyword>
<organism evidence="2 3">
    <name type="scientific">Pseudosulfitobacter pseudonitzschiae</name>
    <dbReference type="NCBI Taxonomy" id="1402135"/>
    <lineage>
        <taxon>Bacteria</taxon>
        <taxon>Pseudomonadati</taxon>
        <taxon>Pseudomonadota</taxon>
        <taxon>Alphaproteobacteria</taxon>
        <taxon>Rhodobacterales</taxon>
        <taxon>Roseobacteraceae</taxon>
        <taxon>Pseudosulfitobacter</taxon>
    </lineage>
</organism>
<proteinExistence type="inferred from homology"/>